<dbReference type="Pfam" id="PF01370">
    <property type="entry name" value="Epimerase"/>
    <property type="match status" value="1"/>
</dbReference>
<protein>
    <recommendedName>
        <fullName evidence="6">TIGR01777 family protein</fullName>
    </recommendedName>
</protein>
<feature type="domain" description="DUF1731" evidence="3">
    <location>
        <begin position="256"/>
        <end position="302"/>
    </location>
</feature>
<comment type="similarity">
    <text evidence="1">Belongs to the NAD(P)-dependent epimerase/dehydratase family. SDR39U1 subfamily.</text>
</comment>
<proteinExistence type="inferred from homology"/>
<accession>A0AAE4BNU6</accession>
<name>A0AAE4BNU6_9BACT</name>
<evidence type="ECO:0000256" key="1">
    <source>
        <dbReference type="ARBA" id="ARBA00009353"/>
    </source>
</evidence>
<organism evidence="4 5">
    <name type="scientific">Aureibacter tunicatorum</name>
    <dbReference type="NCBI Taxonomy" id="866807"/>
    <lineage>
        <taxon>Bacteria</taxon>
        <taxon>Pseudomonadati</taxon>
        <taxon>Bacteroidota</taxon>
        <taxon>Cytophagia</taxon>
        <taxon>Cytophagales</taxon>
        <taxon>Persicobacteraceae</taxon>
        <taxon>Aureibacter</taxon>
    </lineage>
</organism>
<dbReference type="InterPro" id="IPR013549">
    <property type="entry name" value="DUF1731"/>
</dbReference>
<dbReference type="PANTHER" id="PTHR11092">
    <property type="entry name" value="SUGAR NUCLEOTIDE EPIMERASE RELATED"/>
    <property type="match status" value="1"/>
</dbReference>
<evidence type="ECO:0000259" key="3">
    <source>
        <dbReference type="Pfam" id="PF08338"/>
    </source>
</evidence>
<reference evidence="4" key="1">
    <citation type="submission" date="2023-07" db="EMBL/GenBank/DDBJ databases">
        <title>Genomic Encyclopedia of Type Strains, Phase IV (KMG-IV): sequencing the most valuable type-strain genomes for metagenomic binning, comparative biology and taxonomic classification.</title>
        <authorList>
            <person name="Goeker M."/>
        </authorList>
    </citation>
    <scope>NUCLEOTIDE SEQUENCE</scope>
    <source>
        <strain evidence="4">DSM 26174</strain>
    </source>
</reference>
<dbReference type="InterPro" id="IPR036291">
    <property type="entry name" value="NAD(P)-bd_dom_sf"/>
</dbReference>
<dbReference type="AlphaFoldDB" id="A0AAE4BNU6"/>
<dbReference type="PANTHER" id="PTHR11092:SF0">
    <property type="entry name" value="EPIMERASE FAMILY PROTEIN SDR39U1"/>
    <property type="match status" value="1"/>
</dbReference>
<dbReference type="Gene3D" id="3.40.50.720">
    <property type="entry name" value="NAD(P)-binding Rossmann-like Domain"/>
    <property type="match status" value="1"/>
</dbReference>
<evidence type="ECO:0000313" key="5">
    <source>
        <dbReference type="Proteomes" id="UP001185092"/>
    </source>
</evidence>
<dbReference type="NCBIfam" id="TIGR01777">
    <property type="entry name" value="yfcH"/>
    <property type="match status" value="1"/>
</dbReference>
<evidence type="ECO:0000313" key="4">
    <source>
        <dbReference type="EMBL" id="MDR6237219.1"/>
    </source>
</evidence>
<comment type="caution">
    <text evidence="4">The sequence shown here is derived from an EMBL/GenBank/DDBJ whole genome shotgun (WGS) entry which is preliminary data.</text>
</comment>
<dbReference type="InterPro" id="IPR010099">
    <property type="entry name" value="SDR39U1"/>
</dbReference>
<dbReference type="Pfam" id="PF08338">
    <property type="entry name" value="DUF1731"/>
    <property type="match status" value="1"/>
</dbReference>
<keyword evidence="5" id="KW-1185">Reference proteome</keyword>
<dbReference type="Proteomes" id="UP001185092">
    <property type="component" value="Unassembled WGS sequence"/>
</dbReference>
<dbReference type="RefSeq" id="WP_309936665.1">
    <property type="nucleotide sequence ID" value="NZ_AP025305.1"/>
</dbReference>
<dbReference type="SUPFAM" id="SSF51735">
    <property type="entry name" value="NAD(P)-binding Rossmann-fold domains"/>
    <property type="match status" value="1"/>
</dbReference>
<evidence type="ECO:0000259" key="2">
    <source>
        <dbReference type="Pfam" id="PF01370"/>
    </source>
</evidence>
<sequence>MISNKRILIAGGSGMVGRELIKHLTNFGVEVSILSRIVRESDDNIKSYVWDPEKGSVDEQAILDNDILINLAGANIGAKKWSDERKKEIVASRTQTTKLLVDKAKELDKKFENVICASAIGIYGGHFHNKVYNEESPAGNDFLADVVKAWEKSSNEFKEVSNHLVILRFGVVLDLEGGALPKMMKPITLGVGSALGTGKQYLSWIHIDDLCRMILWCLNKNLEGVYNAVAPNPLSNNQFTKVLAKSLNKPLLLPNVPSFVLKLMLGKMSALVLEGQNVSSDKVMETGFDFKFGELHDALNDLLPSGK</sequence>
<dbReference type="InterPro" id="IPR001509">
    <property type="entry name" value="Epimerase_deHydtase"/>
</dbReference>
<gene>
    <name evidence="4" type="ORF">HNQ88_000195</name>
</gene>
<dbReference type="EMBL" id="JAVDQD010000001">
    <property type="protein sequence ID" value="MDR6237219.1"/>
    <property type="molecule type" value="Genomic_DNA"/>
</dbReference>
<feature type="domain" description="NAD-dependent epimerase/dehydratase" evidence="2">
    <location>
        <begin position="7"/>
        <end position="128"/>
    </location>
</feature>
<evidence type="ECO:0008006" key="6">
    <source>
        <dbReference type="Google" id="ProtNLM"/>
    </source>
</evidence>